<dbReference type="RefSeq" id="WP_056133502.1">
    <property type="nucleotide sequence ID" value="NZ_WSES01000009.1"/>
</dbReference>
<gene>
    <name evidence="1" type="ORF">GPY61_28085</name>
</gene>
<organism evidence="1 2">
    <name type="scientific">Massilia cellulosiltytica</name>
    <dbReference type="NCBI Taxonomy" id="2683234"/>
    <lineage>
        <taxon>Bacteria</taxon>
        <taxon>Pseudomonadati</taxon>
        <taxon>Pseudomonadota</taxon>
        <taxon>Betaproteobacteria</taxon>
        <taxon>Burkholderiales</taxon>
        <taxon>Oxalobacteraceae</taxon>
        <taxon>Telluria group</taxon>
        <taxon>Massilia</taxon>
    </lineage>
</organism>
<dbReference type="AlphaFoldDB" id="A0A7X3G507"/>
<accession>A0A7X3G507</accession>
<reference evidence="1 2" key="1">
    <citation type="submission" date="2019-12" db="EMBL/GenBank/DDBJ databases">
        <authorList>
            <person name="Li C."/>
            <person name="Zhao J."/>
        </authorList>
    </citation>
    <scope>NUCLEOTIDE SEQUENCE [LARGE SCALE GENOMIC DNA]</scope>
    <source>
        <strain evidence="1 2">NEAU-DD11</strain>
    </source>
</reference>
<keyword evidence="2" id="KW-1185">Reference proteome</keyword>
<sequence length="285" mass="29568">MRDHSPVGRLADELATADVRFTITDGQVTGLEHVIGSRTIAASLPADATFAVGTGTVTETLTRGTATAMLTWTVDASDAGLYHLTQEVRSFDTTAANTPTYGFTVANGAVTGMTQTFGTSGWTHDVAVGDLAASVFTVDGSAVTETAIRGNTLETLTYTTTDGTTYKLAAETLTVVPVGTAATALDVEPYERMRFTFDGATVTAAQAVKPDGTAVDVHLGSTVTYAQAAAGYVVETITRGNHAYYEVFHDGNGDGVYTAVAHGQGTTVDLVGLQAQITPQIDALL</sequence>
<evidence type="ECO:0000313" key="1">
    <source>
        <dbReference type="EMBL" id="MVW63795.1"/>
    </source>
</evidence>
<comment type="caution">
    <text evidence="1">The sequence shown here is derived from an EMBL/GenBank/DDBJ whole genome shotgun (WGS) entry which is preliminary data.</text>
</comment>
<proteinExistence type="predicted"/>
<protein>
    <submittedName>
        <fullName evidence="1">Uncharacterized protein</fullName>
    </submittedName>
</protein>
<dbReference type="Proteomes" id="UP000443353">
    <property type="component" value="Unassembled WGS sequence"/>
</dbReference>
<name>A0A7X3G507_9BURK</name>
<evidence type="ECO:0000313" key="2">
    <source>
        <dbReference type="Proteomes" id="UP000443353"/>
    </source>
</evidence>
<dbReference type="EMBL" id="WSES01000009">
    <property type="protein sequence ID" value="MVW63795.1"/>
    <property type="molecule type" value="Genomic_DNA"/>
</dbReference>